<reference evidence="1" key="2">
    <citation type="submission" date="2023-05" db="EMBL/GenBank/DDBJ databases">
        <authorList>
            <consortium name="Lawrence Berkeley National Laboratory"/>
            <person name="Steindorff A."/>
            <person name="Hensen N."/>
            <person name="Bonometti L."/>
            <person name="Westerberg I."/>
            <person name="Brannstrom I.O."/>
            <person name="Guillou S."/>
            <person name="Cros-Aarteil S."/>
            <person name="Calhoun S."/>
            <person name="Haridas S."/>
            <person name="Kuo A."/>
            <person name="Mondo S."/>
            <person name="Pangilinan J."/>
            <person name="Riley R."/>
            <person name="Labutti K."/>
            <person name="Andreopoulos B."/>
            <person name="Lipzen A."/>
            <person name="Chen C."/>
            <person name="Yanf M."/>
            <person name="Daum C."/>
            <person name="Ng V."/>
            <person name="Clum A."/>
            <person name="Ohm R."/>
            <person name="Martin F."/>
            <person name="Silar P."/>
            <person name="Natvig D."/>
            <person name="Lalanne C."/>
            <person name="Gautier V."/>
            <person name="Ament-Velasquez S.L."/>
            <person name="Kruys A."/>
            <person name="Hutchinson M.I."/>
            <person name="Powell A.J."/>
            <person name="Barry K."/>
            <person name="Miller A.N."/>
            <person name="Grigoriev I.V."/>
            <person name="Debuchy R."/>
            <person name="Gladieux P."/>
            <person name="Thoren M.H."/>
            <person name="Johannesson H."/>
        </authorList>
    </citation>
    <scope>NUCLEOTIDE SEQUENCE</scope>
    <source>
        <strain evidence="1">CBS 359.72</strain>
    </source>
</reference>
<organism evidence="1 2">
    <name type="scientific">Corynascus novoguineensis</name>
    <dbReference type="NCBI Taxonomy" id="1126955"/>
    <lineage>
        <taxon>Eukaryota</taxon>
        <taxon>Fungi</taxon>
        <taxon>Dikarya</taxon>
        <taxon>Ascomycota</taxon>
        <taxon>Pezizomycotina</taxon>
        <taxon>Sordariomycetes</taxon>
        <taxon>Sordariomycetidae</taxon>
        <taxon>Sordariales</taxon>
        <taxon>Chaetomiaceae</taxon>
        <taxon>Corynascus</taxon>
    </lineage>
</organism>
<protein>
    <submittedName>
        <fullName evidence="1">Uncharacterized protein</fullName>
    </submittedName>
</protein>
<reference evidence="1" key="1">
    <citation type="journal article" date="2023" name="Mol. Phylogenet. Evol.">
        <title>Genome-scale phylogeny and comparative genomics of the fungal order Sordariales.</title>
        <authorList>
            <person name="Hensen N."/>
            <person name="Bonometti L."/>
            <person name="Westerberg I."/>
            <person name="Brannstrom I.O."/>
            <person name="Guillou S."/>
            <person name="Cros-Aarteil S."/>
            <person name="Calhoun S."/>
            <person name="Haridas S."/>
            <person name="Kuo A."/>
            <person name="Mondo S."/>
            <person name="Pangilinan J."/>
            <person name="Riley R."/>
            <person name="LaButti K."/>
            <person name="Andreopoulos B."/>
            <person name="Lipzen A."/>
            <person name="Chen C."/>
            <person name="Yan M."/>
            <person name="Daum C."/>
            <person name="Ng V."/>
            <person name="Clum A."/>
            <person name="Steindorff A."/>
            <person name="Ohm R.A."/>
            <person name="Martin F."/>
            <person name="Silar P."/>
            <person name="Natvig D.O."/>
            <person name="Lalanne C."/>
            <person name="Gautier V."/>
            <person name="Ament-Velasquez S.L."/>
            <person name="Kruys A."/>
            <person name="Hutchinson M.I."/>
            <person name="Powell A.J."/>
            <person name="Barry K."/>
            <person name="Miller A.N."/>
            <person name="Grigoriev I.V."/>
            <person name="Debuchy R."/>
            <person name="Gladieux P."/>
            <person name="Hiltunen Thoren M."/>
            <person name="Johannesson H."/>
        </authorList>
    </citation>
    <scope>NUCLEOTIDE SEQUENCE</scope>
    <source>
        <strain evidence="1">CBS 359.72</strain>
    </source>
</reference>
<comment type="caution">
    <text evidence="1">The sequence shown here is derived from an EMBL/GenBank/DDBJ whole genome shotgun (WGS) entry which is preliminary data.</text>
</comment>
<feature type="non-terminal residue" evidence="1">
    <location>
        <position position="1"/>
    </location>
</feature>
<dbReference type="AlphaFoldDB" id="A0AAN7CTT1"/>
<name>A0AAN7CTT1_9PEZI</name>
<gene>
    <name evidence="1" type="ORF">C7999DRAFT_13842</name>
</gene>
<accession>A0AAN7CTT1</accession>
<evidence type="ECO:0000313" key="2">
    <source>
        <dbReference type="Proteomes" id="UP001303647"/>
    </source>
</evidence>
<keyword evidence="2" id="KW-1185">Reference proteome</keyword>
<proteinExistence type="predicted"/>
<dbReference type="Proteomes" id="UP001303647">
    <property type="component" value="Unassembled WGS sequence"/>
</dbReference>
<evidence type="ECO:0000313" key="1">
    <source>
        <dbReference type="EMBL" id="KAK4248190.1"/>
    </source>
</evidence>
<sequence>ELKTSQPRYTIEVEPFGEDELEQHFAELLRAYRAFYLEPDEAEQPRARDPDKAQRSRRILKTIFEEQLCSAEDEEFLLREEEEDILDAFMGWAREEWVACSARKRGTFDALSECLEHMEDLMSMPFAKQMLLSVKAHGGWLLTVHLPARDPHDTIEWRLDEIEEMLNEIARFDLA</sequence>
<dbReference type="EMBL" id="MU857641">
    <property type="protein sequence ID" value="KAK4248190.1"/>
    <property type="molecule type" value="Genomic_DNA"/>
</dbReference>